<comment type="caution">
    <text evidence="2">The sequence shown here is derived from an EMBL/GenBank/DDBJ whole genome shotgun (WGS) entry which is preliminary data.</text>
</comment>
<gene>
    <name evidence="2" type="ORF">FL857_11825</name>
</gene>
<reference evidence="2 3" key="1">
    <citation type="submission" date="2019-07" db="EMBL/GenBank/DDBJ databases">
        <title>Criibacterium bergeronii gen. nov., sp. nov. isolated from human clinical samples.</title>
        <authorList>
            <person name="Maheux A.F."/>
            <person name="Boudreau D.K."/>
            <person name="Berube E."/>
            <person name="Brodeur S."/>
            <person name="Bernard K.A."/>
            <person name="Abed J.Y."/>
            <person name="Ducrey E."/>
            <person name="Guay E.F."/>
            <person name="Raymond F."/>
            <person name="Corbeil J."/>
            <person name="Domingo M.-C."/>
            <person name="Roy P.H."/>
            <person name="Boissinot M."/>
            <person name="Tocheva E.I."/>
            <person name="Omar R.F."/>
        </authorList>
    </citation>
    <scope>NUCLEOTIDE SEQUENCE [LARGE SCALE GENOMIC DNA]</scope>
    <source>
        <strain evidence="2 3">CCRI-24246</strain>
    </source>
</reference>
<dbReference type="Gene3D" id="3.90.176.10">
    <property type="entry name" value="Toxin ADP-ribosyltransferase, Chain A, domain 1"/>
    <property type="match status" value="1"/>
</dbReference>
<dbReference type="EMBL" id="VJXW01000037">
    <property type="protein sequence ID" value="TRW22004.1"/>
    <property type="molecule type" value="Genomic_DNA"/>
</dbReference>
<organism evidence="2 3">
    <name type="scientific">Criibacterium bergeronii</name>
    <dbReference type="NCBI Taxonomy" id="1871336"/>
    <lineage>
        <taxon>Bacteria</taxon>
        <taxon>Bacillati</taxon>
        <taxon>Bacillota</taxon>
        <taxon>Clostridia</taxon>
        <taxon>Peptostreptococcales</taxon>
        <taxon>Filifactoraceae</taxon>
        <taxon>Criibacterium</taxon>
    </lineage>
</organism>
<dbReference type="Proteomes" id="UP000319424">
    <property type="component" value="Unassembled WGS sequence"/>
</dbReference>
<accession>A0A552UUV2</accession>
<sequence>MNHIQKNHTRRLAFSASKIDDTLGKESVEKAATKETKLIASNTDDVIFEGRKEATSNFSKTVRNVAELDSEEIDALIKYTGDNYRNINDSLRGLDIMTDDNKMITEKLKTALDRASLPNNMTLYRGTSIEALGEYKNLDPKNLLGKTINEKGFMSTSMNNSVAEETFLENMHMTIEAPKGSKGLDISPISQYPESEILFKSEQEIVITDAKVEDGVLKIIVKLLN</sequence>
<dbReference type="InterPro" id="IPR003540">
    <property type="entry name" value="ADP-ribosyltransferase"/>
</dbReference>
<name>A0A552UUV2_9FIRM</name>
<dbReference type="AlphaFoldDB" id="A0A552UUV2"/>
<evidence type="ECO:0000313" key="2">
    <source>
        <dbReference type="EMBL" id="TRW22004.1"/>
    </source>
</evidence>
<evidence type="ECO:0000259" key="1">
    <source>
        <dbReference type="Pfam" id="PF03496"/>
    </source>
</evidence>
<dbReference type="Pfam" id="PF03496">
    <property type="entry name" value="ADPrib_exo_Tox"/>
    <property type="match status" value="1"/>
</dbReference>
<dbReference type="PROSITE" id="PS51996">
    <property type="entry name" value="TR_MART"/>
    <property type="match status" value="1"/>
</dbReference>
<dbReference type="OrthoDB" id="1796544at2"/>
<dbReference type="GO" id="GO:0005576">
    <property type="term" value="C:extracellular region"/>
    <property type="evidence" value="ECO:0007669"/>
    <property type="project" value="InterPro"/>
</dbReference>
<protein>
    <recommendedName>
        <fullName evidence="1">ADP ribosyltransferase domain-containing protein</fullName>
    </recommendedName>
</protein>
<feature type="domain" description="ADP ribosyltransferase" evidence="1">
    <location>
        <begin position="63"/>
        <end position="222"/>
    </location>
</feature>
<proteinExistence type="predicted"/>
<dbReference type="SUPFAM" id="SSF56399">
    <property type="entry name" value="ADP-ribosylation"/>
    <property type="match status" value="1"/>
</dbReference>
<evidence type="ECO:0000313" key="3">
    <source>
        <dbReference type="Proteomes" id="UP000319424"/>
    </source>
</evidence>